<proteinExistence type="predicted"/>
<protein>
    <submittedName>
        <fullName evidence="2">Sel1 repeat family protein</fullName>
    </submittedName>
</protein>
<evidence type="ECO:0000313" key="2">
    <source>
        <dbReference type="EMBL" id="QQP84511.1"/>
    </source>
</evidence>
<accession>A0A974ND58</accession>
<reference evidence="2 3" key="1">
    <citation type="submission" date="2021-01" db="EMBL/GenBank/DDBJ databases">
        <title>Entomomonas sp. F2A isolated from a house cricket (Acheta domesticus).</title>
        <authorList>
            <person name="Spergser J."/>
            <person name="Busse H.-J."/>
        </authorList>
    </citation>
    <scope>NUCLEOTIDE SEQUENCE [LARGE SCALE GENOMIC DNA]</scope>
    <source>
        <strain evidence="2 3">F2A</strain>
    </source>
</reference>
<evidence type="ECO:0000313" key="3">
    <source>
        <dbReference type="Proteomes" id="UP000595278"/>
    </source>
</evidence>
<dbReference type="EMBL" id="CP067393">
    <property type="protein sequence ID" value="QQP84511.1"/>
    <property type="molecule type" value="Genomic_DNA"/>
</dbReference>
<evidence type="ECO:0000256" key="1">
    <source>
        <dbReference type="SAM" id="SignalP"/>
    </source>
</evidence>
<organism evidence="2 3">
    <name type="scientific">Entomomonas asaccharolytica</name>
    <dbReference type="NCBI Taxonomy" id="2785331"/>
    <lineage>
        <taxon>Bacteria</taxon>
        <taxon>Pseudomonadati</taxon>
        <taxon>Pseudomonadota</taxon>
        <taxon>Gammaproteobacteria</taxon>
        <taxon>Pseudomonadales</taxon>
        <taxon>Pseudomonadaceae</taxon>
        <taxon>Entomomonas</taxon>
    </lineage>
</organism>
<gene>
    <name evidence="2" type="ORF">JHT90_08780</name>
</gene>
<dbReference type="SUPFAM" id="SSF81901">
    <property type="entry name" value="HCP-like"/>
    <property type="match status" value="1"/>
</dbReference>
<dbReference type="RefSeq" id="WP_201090408.1">
    <property type="nucleotide sequence ID" value="NZ_CP067393.1"/>
</dbReference>
<dbReference type="Proteomes" id="UP000595278">
    <property type="component" value="Chromosome"/>
</dbReference>
<feature type="signal peptide" evidence="1">
    <location>
        <begin position="1"/>
        <end position="27"/>
    </location>
</feature>
<dbReference type="KEGG" id="eaz:JHT90_08780"/>
<keyword evidence="3" id="KW-1185">Reference proteome</keyword>
<feature type="chain" id="PRO_5037746551" evidence="1">
    <location>
        <begin position="28"/>
        <end position="373"/>
    </location>
</feature>
<name>A0A974ND58_9GAMM</name>
<keyword evidence="1" id="KW-0732">Signal</keyword>
<dbReference type="InterPro" id="IPR011990">
    <property type="entry name" value="TPR-like_helical_dom_sf"/>
</dbReference>
<dbReference type="Gene3D" id="1.25.40.10">
    <property type="entry name" value="Tetratricopeptide repeat domain"/>
    <property type="match status" value="1"/>
</dbReference>
<sequence length="373" mass="42376">MQINKLNYGMLKYLLVGFLTISTPALALDLNATHKEINFLTVALPTCGEESENIPALPEDPRADLYYKVAMKILGQNDTDHYKQMFILADKSAEMGHWNAKLLMASLYLKNSNSYYTEYDPKKARMYIDKLLQKNVPGAFYAMGQYKLNGMPEFRNAPIPASVYLFEAARLNNPDALSDMYDIFVSVGRIKDANALLDCAVKQKQGTASALMKKANVLEGEASTEAELIGSFKYLYEATKAGNYNAIASFPNKENYYKQQYGKTFFDKEFLERMSIFQNAKNSIYIHRDPIRKAQGRNDEVKGNASLTFPNLEKVLPFPPDELPDWDRNIRVVLSEDDLKFYDTDYDYDELAKEAAAIKIEKPIVPETAEPKK</sequence>
<dbReference type="AlphaFoldDB" id="A0A974ND58"/>